<sequence length="249" mass="27746">FKASGGTHGGFESAHTLPGGFNYQEKVIYLDEAIPFNTKKGRERFQSHYPVDNPIVHIRSKSRYDRAGNEITAIEEIQSDVLQPFWDAGGKGKREAMTSPFGTALTEAYVKRRLNEINKEMEPFLPKNLKTQVEPGEWVNRTMTDKELKHLQKLDAEKAELRKFLTKQDVQLEGAATGAIRAPTAEKVDFFPYLRRTGGVPGYDMLAIKTMVDDAIRSGQRGVTIIPAGVGNRSSDAGMYLFYGDAKGT</sequence>
<dbReference type="EMBL" id="UINC01195466">
    <property type="protein sequence ID" value="SVE12052.1"/>
    <property type="molecule type" value="Genomic_DNA"/>
</dbReference>
<evidence type="ECO:0000313" key="1">
    <source>
        <dbReference type="EMBL" id="SVE12052.1"/>
    </source>
</evidence>
<organism evidence="1">
    <name type="scientific">marine metagenome</name>
    <dbReference type="NCBI Taxonomy" id="408172"/>
    <lineage>
        <taxon>unclassified sequences</taxon>
        <taxon>metagenomes</taxon>
        <taxon>ecological metagenomes</taxon>
    </lineage>
</organism>
<dbReference type="AlphaFoldDB" id="A0A383AWG3"/>
<feature type="non-terminal residue" evidence="1">
    <location>
        <position position="1"/>
    </location>
</feature>
<reference evidence="1" key="1">
    <citation type="submission" date="2018-05" db="EMBL/GenBank/DDBJ databases">
        <authorList>
            <person name="Lanie J.A."/>
            <person name="Ng W.-L."/>
            <person name="Kazmierczak K.M."/>
            <person name="Andrzejewski T.M."/>
            <person name="Davidsen T.M."/>
            <person name="Wayne K.J."/>
            <person name="Tettelin H."/>
            <person name="Glass J.I."/>
            <person name="Rusch D."/>
            <person name="Podicherti R."/>
            <person name="Tsui H.-C.T."/>
            <person name="Winkler M.E."/>
        </authorList>
    </citation>
    <scope>NUCLEOTIDE SEQUENCE</scope>
</reference>
<protein>
    <submittedName>
        <fullName evidence="1">Uncharacterized protein</fullName>
    </submittedName>
</protein>
<feature type="non-terminal residue" evidence="1">
    <location>
        <position position="249"/>
    </location>
</feature>
<accession>A0A383AWG3</accession>
<proteinExistence type="predicted"/>
<name>A0A383AWG3_9ZZZZ</name>
<gene>
    <name evidence="1" type="ORF">METZ01_LOCUS464906</name>
</gene>